<reference evidence="2" key="1">
    <citation type="submission" date="2021-03" db="EMBL/GenBank/DDBJ databases">
        <title>Taxonomic study of Clostridium polyendosporum from meadow-gley soil under rice.</title>
        <authorList>
            <person name="Kobayashi H."/>
            <person name="Tanizawa Y."/>
            <person name="Yagura M."/>
        </authorList>
    </citation>
    <scope>NUCLEOTIDE SEQUENCE</scope>
    <source>
        <strain evidence="2">JCM 30710</strain>
    </source>
</reference>
<evidence type="ECO:0000313" key="3">
    <source>
        <dbReference type="Proteomes" id="UP000679179"/>
    </source>
</evidence>
<keyword evidence="3" id="KW-1185">Reference proteome</keyword>
<dbReference type="SUPFAM" id="SSF89550">
    <property type="entry name" value="PHP domain-like"/>
    <property type="match status" value="1"/>
</dbReference>
<organism evidence="2 3">
    <name type="scientific">Clostridium polyendosporum</name>
    <dbReference type="NCBI Taxonomy" id="69208"/>
    <lineage>
        <taxon>Bacteria</taxon>
        <taxon>Bacillati</taxon>
        <taxon>Bacillota</taxon>
        <taxon>Clostridia</taxon>
        <taxon>Eubacteriales</taxon>
        <taxon>Clostridiaceae</taxon>
        <taxon>Clostridium</taxon>
    </lineage>
</organism>
<dbReference type="Proteomes" id="UP000679179">
    <property type="component" value="Unassembled WGS sequence"/>
</dbReference>
<proteinExistence type="predicted"/>
<dbReference type="EMBL" id="BOPZ01000018">
    <property type="protein sequence ID" value="GIM29534.1"/>
    <property type="molecule type" value="Genomic_DNA"/>
</dbReference>
<feature type="domain" description="Polymerase/histidinol phosphatase N-terminal" evidence="1">
    <location>
        <begin position="108"/>
        <end position="197"/>
    </location>
</feature>
<dbReference type="Gene3D" id="3.20.20.140">
    <property type="entry name" value="Metal-dependent hydrolases"/>
    <property type="match status" value="1"/>
</dbReference>
<dbReference type="AlphaFoldDB" id="A0A919VET9"/>
<dbReference type="SMART" id="SM00481">
    <property type="entry name" value="POLIIIAc"/>
    <property type="match status" value="1"/>
</dbReference>
<dbReference type="RefSeq" id="WP_212904226.1">
    <property type="nucleotide sequence ID" value="NZ_BOPZ01000018.1"/>
</dbReference>
<dbReference type="InterPro" id="IPR016195">
    <property type="entry name" value="Pol/histidinol_Pase-like"/>
</dbReference>
<dbReference type="InterPro" id="IPR003141">
    <property type="entry name" value="Pol/His_phosphatase_N"/>
</dbReference>
<accession>A0A919VET9</accession>
<sequence length="440" mass="50621">MNEFNSKILFNYLPSNMSSTFNKRPQICVSIKQKGVLISISKAVLFIDDVEIIPIIKKDIISYTPSLDMPYGKHYIKVSIWDTNRNIYEYSWFFWIENNTSQYNFYYGVPHAHTSYSDGNNTPTEAYEYARDNGIDFLIVTDHLGKLIKSNINNDEKILYEGKLYPKWEMLKIEEDAINKKYTNFLALIGFEANIENFGHMNIINSSSIPNKRKMTVEEFYTWLCIQEDILIVAINHPKLPSEELPYSSKIDAFVNLIEVGNGSPPHKYRRSEEAYFKTLDDGWHIGAINGQDNHTDNWGIPNNLTVIIADKLNIDSVISALNLRRVYSTETRTLKLTVQANGYWMGSIIDLKENEILNFKITAEDAVNPISKIQIISNGGNILQEKLFDNAIKVEWDLLLPVKIESSWYVVKVFHSNELISLSSPVFVQAIPNIYENIL</sequence>
<name>A0A919VET9_9CLOT</name>
<gene>
    <name evidence="2" type="ORF">CPJCM30710_22000</name>
</gene>
<comment type="caution">
    <text evidence="2">The sequence shown here is derived from an EMBL/GenBank/DDBJ whole genome shotgun (WGS) entry which is preliminary data.</text>
</comment>
<evidence type="ECO:0000259" key="1">
    <source>
        <dbReference type="SMART" id="SM00481"/>
    </source>
</evidence>
<evidence type="ECO:0000313" key="2">
    <source>
        <dbReference type="EMBL" id="GIM29534.1"/>
    </source>
</evidence>
<protein>
    <recommendedName>
        <fullName evidence="1">Polymerase/histidinol phosphatase N-terminal domain-containing protein</fullName>
    </recommendedName>
</protein>
<dbReference type="NCBIfam" id="NF038032">
    <property type="entry name" value="CehA_McbA_metalo"/>
    <property type="match status" value="1"/>
</dbReference>